<evidence type="ECO:0000313" key="2">
    <source>
        <dbReference type="Proteomes" id="UP001238450"/>
    </source>
</evidence>
<evidence type="ECO:0000313" key="1">
    <source>
        <dbReference type="EMBL" id="MDQ0417995.1"/>
    </source>
</evidence>
<comment type="caution">
    <text evidence="1">The sequence shown here is derived from an EMBL/GenBank/DDBJ whole genome shotgun (WGS) entry which is preliminary data.</text>
</comment>
<dbReference type="RefSeq" id="WP_307253356.1">
    <property type="nucleotide sequence ID" value="NZ_JAUSUV010000008.1"/>
</dbReference>
<dbReference type="Proteomes" id="UP001238450">
    <property type="component" value="Unassembled WGS sequence"/>
</dbReference>
<keyword evidence="2" id="KW-1185">Reference proteome</keyword>
<accession>A0AAJ1TFH9</accession>
<proteinExistence type="predicted"/>
<organism evidence="1 2">
    <name type="scientific">Croceifilum oryzae</name>
    <dbReference type="NCBI Taxonomy" id="1553429"/>
    <lineage>
        <taxon>Bacteria</taxon>
        <taxon>Bacillati</taxon>
        <taxon>Bacillota</taxon>
        <taxon>Bacilli</taxon>
        <taxon>Bacillales</taxon>
        <taxon>Thermoactinomycetaceae</taxon>
        <taxon>Croceifilum</taxon>
    </lineage>
</organism>
<gene>
    <name evidence="1" type="ORF">J2Z48_002179</name>
</gene>
<reference evidence="1 2" key="1">
    <citation type="submission" date="2023-07" db="EMBL/GenBank/DDBJ databases">
        <title>Genomic Encyclopedia of Type Strains, Phase IV (KMG-IV): sequencing the most valuable type-strain genomes for metagenomic binning, comparative biology and taxonomic classification.</title>
        <authorList>
            <person name="Goeker M."/>
        </authorList>
    </citation>
    <scope>NUCLEOTIDE SEQUENCE [LARGE SCALE GENOMIC DNA]</scope>
    <source>
        <strain evidence="1 2">DSM 46876</strain>
    </source>
</reference>
<sequence length="87" mass="10217">MAVNFNQPLRGIDHRYMFVFVLKNGEEVKILGDGAKELMEIYVNRVVNGYEEIVIEKDIRFFGRDIARIHFGFDSKIDFVPKYTNTK</sequence>
<dbReference type="EMBL" id="JAUSUV010000008">
    <property type="protein sequence ID" value="MDQ0417995.1"/>
    <property type="molecule type" value="Genomic_DNA"/>
</dbReference>
<dbReference type="AlphaFoldDB" id="A0AAJ1TFH9"/>
<name>A0AAJ1TFH9_9BACL</name>
<protein>
    <submittedName>
        <fullName evidence="1">Uncharacterized protein</fullName>
    </submittedName>
</protein>